<dbReference type="SUPFAM" id="SSF52402">
    <property type="entry name" value="Adenine nucleotide alpha hydrolases-like"/>
    <property type="match status" value="1"/>
</dbReference>
<name>A0ABZ2YKB4_9BACT</name>
<dbReference type="GO" id="GO:0005524">
    <property type="term" value="F:ATP binding"/>
    <property type="evidence" value="ECO:0007669"/>
    <property type="project" value="UniProtKB-KW"/>
</dbReference>
<evidence type="ECO:0000259" key="1">
    <source>
        <dbReference type="Pfam" id="PF01902"/>
    </source>
</evidence>
<proteinExistence type="predicted"/>
<feature type="domain" description="Diphthamide synthase" evidence="1">
    <location>
        <begin position="4"/>
        <end position="196"/>
    </location>
</feature>
<dbReference type="InterPro" id="IPR002761">
    <property type="entry name" value="Diphthami_syn_dom"/>
</dbReference>
<gene>
    <name evidence="2" type="ORF">WJU16_15150</name>
</gene>
<protein>
    <submittedName>
        <fullName evidence="2">ATP-binding protein</fullName>
    </submittedName>
</protein>
<keyword evidence="2" id="KW-0067">ATP-binding</keyword>
<organism evidence="2 3">
    <name type="scientific">Chitinophaga pollutisoli</name>
    <dbReference type="NCBI Taxonomy" id="3133966"/>
    <lineage>
        <taxon>Bacteria</taxon>
        <taxon>Pseudomonadati</taxon>
        <taxon>Bacteroidota</taxon>
        <taxon>Chitinophagia</taxon>
        <taxon>Chitinophagales</taxon>
        <taxon>Chitinophagaceae</taxon>
        <taxon>Chitinophaga</taxon>
    </lineage>
</organism>
<dbReference type="EMBL" id="CP149822">
    <property type="protein sequence ID" value="WZN39341.1"/>
    <property type="molecule type" value="Genomic_DNA"/>
</dbReference>
<dbReference type="Proteomes" id="UP001485459">
    <property type="component" value="Chromosome"/>
</dbReference>
<evidence type="ECO:0000313" key="2">
    <source>
        <dbReference type="EMBL" id="WZN39341.1"/>
    </source>
</evidence>
<accession>A0ABZ2YKB4</accession>
<evidence type="ECO:0000313" key="3">
    <source>
        <dbReference type="Proteomes" id="UP001485459"/>
    </source>
</evidence>
<sequence>MEAYINWSGGKDASFALWQLQQSGGVRVRGLFTTLSEAYRRVSMHGVQEVLLDEQARRTGLPLKKAFLPENASMEDYNRIMSEALEGYQREGIRQAVFGDIFLEDLRAYREAQLAKAGMEGVFPLWKRDSTQLARDFIAAGFRAVIVCVNDRFLPAEFAGREFDAAFLADLPANVDPCGENGEFHSFVYDGPIFSSPVPFRMGDTVTRTYAPARNGDDCYKKEDNCFQEEGDQEEKPLAWDTRFHFRELLPV</sequence>
<reference evidence="3" key="1">
    <citation type="submission" date="2024-03" db="EMBL/GenBank/DDBJ databases">
        <title>Chitinophaga horti sp. nov., isolated from garden soil.</title>
        <authorList>
            <person name="Lee D.S."/>
            <person name="Han D.M."/>
            <person name="Baek J.H."/>
            <person name="Choi D.G."/>
            <person name="Jeon J.H."/>
            <person name="Jeon C.O."/>
        </authorList>
    </citation>
    <scope>NUCLEOTIDE SEQUENCE [LARGE SCALE GENOMIC DNA]</scope>
    <source>
        <strain evidence="3">GPA1</strain>
    </source>
</reference>
<dbReference type="Gene3D" id="3.90.1490.10">
    <property type="entry name" value="putative n-type atp pyrophosphatase, domain 2"/>
    <property type="match status" value="1"/>
</dbReference>
<dbReference type="Pfam" id="PF01902">
    <property type="entry name" value="Diphthami_syn_2"/>
    <property type="match status" value="1"/>
</dbReference>
<keyword evidence="2" id="KW-0547">Nucleotide-binding</keyword>
<keyword evidence="3" id="KW-1185">Reference proteome</keyword>
<dbReference type="Gene3D" id="3.40.50.620">
    <property type="entry name" value="HUPs"/>
    <property type="match status" value="1"/>
</dbReference>
<dbReference type="InterPro" id="IPR014729">
    <property type="entry name" value="Rossmann-like_a/b/a_fold"/>
</dbReference>
<dbReference type="CDD" id="cd01994">
    <property type="entry name" value="AANH_PF0828-like"/>
    <property type="match status" value="1"/>
</dbReference>
<dbReference type="RefSeq" id="WP_341834331.1">
    <property type="nucleotide sequence ID" value="NZ_CP149822.1"/>
</dbReference>